<evidence type="ECO:0000313" key="2">
    <source>
        <dbReference type="Proteomes" id="UP000265520"/>
    </source>
</evidence>
<sequence length="130" mass="14914">MSANDHRVLKLIEDDHRVANIVRIAFGYPLVNASGGAHILHLMHLSTVKQRMREEGKRAKQQLLRCASKLRAAGIIICPKKQNISNNQQQHTLADTFDFDINFNESGKLEIPVLYVKETTEVRWRNLIAW</sequence>
<accession>A0A392P5P8</accession>
<protein>
    <submittedName>
        <fullName evidence="1">DUF247 domain protein</fullName>
    </submittedName>
</protein>
<name>A0A392P5P8_9FABA</name>
<dbReference type="Pfam" id="PF03140">
    <property type="entry name" value="DUF247"/>
    <property type="match status" value="1"/>
</dbReference>
<dbReference type="AlphaFoldDB" id="A0A392P5P8"/>
<feature type="non-terminal residue" evidence="1">
    <location>
        <position position="130"/>
    </location>
</feature>
<dbReference type="EMBL" id="LXQA010065209">
    <property type="protein sequence ID" value="MCI07391.1"/>
    <property type="molecule type" value="Genomic_DNA"/>
</dbReference>
<comment type="caution">
    <text evidence="1">The sequence shown here is derived from an EMBL/GenBank/DDBJ whole genome shotgun (WGS) entry which is preliminary data.</text>
</comment>
<dbReference type="Proteomes" id="UP000265520">
    <property type="component" value="Unassembled WGS sequence"/>
</dbReference>
<reference evidence="1 2" key="1">
    <citation type="journal article" date="2018" name="Front. Plant Sci.">
        <title>Red Clover (Trifolium pratense) and Zigzag Clover (T. medium) - A Picture of Genomic Similarities and Differences.</title>
        <authorList>
            <person name="Dluhosova J."/>
            <person name="Istvanek J."/>
            <person name="Nedelnik J."/>
            <person name="Repkova J."/>
        </authorList>
    </citation>
    <scope>NUCLEOTIDE SEQUENCE [LARGE SCALE GENOMIC DNA]</scope>
    <source>
        <strain evidence="2">cv. 10/8</strain>
        <tissue evidence="1">Leaf</tissue>
    </source>
</reference>
<keyword evidence="2" id="KW-1185">Reference proteome</keyword>
<dbReference type="InterPro" id="IPR004158">
    <property type="entry name" value="DUF247_pln"/>
</dbReference>
<organism evidence="1 2">
    <name type="scientific">Trifolium medium</name>
    <dbReference type="NCBI Taxonomy" id="97028"/>
    <lineage>
        <taxon>Eukaryota</taxon>
        <taxon>Viridiplantae</taxon>
        <taxon>Streptophyta</taxon>
        <taxon>Embryophyta</taxon>
        <taxon>Tracheophyta</taxon>
        <taxon>Spermatophyta</taxon>
        <taxon>Magnoliopsida</taxon>
        <taxon>eudicotyledons</taxon>
        <taxon>Gunneridae</taxon>
        <taxon>Pentapetalae</taxon>
        <taxon>rosids</taxon>
        <taxon>fabids</taxon>
        <taxon>Fabales</taxon>
        <taxon>Fabaceae</taxon>
        <taxon>Papilionoideae</taxon>
        <taxon>50 kb inversion clade</taxon>
        <taxon>NPAAA clade</taxon>
        <taxon>Hologalegina</taxon>
        <taxon>IRL clade</taxon>
        <taxon>Trifolieae</taxon>
        <taxon>Trifolium</taxon>
    </lineage>
</organism>
<proteinExistence type="predicted"/>
<evidence type="ECO:0000313" key="1">
    <source>
        <dbReference type="EMBL" id="MCI07391.1"/>
    </source>
</evidence>